<dbReference type="AlphaFoldDB" id="A0A8J9T7X4"/>
<feature type="region of interest" description="Disordered" evidence="1">
    <location>
        <begin position="202"/>
        <end position="230"/>
    </location>
</feature>
<name>A0A8J9T7X4_PHATR</name>
<reference evidence="2" key="1">
    <citation type="submission" date="2022-02" db="EMBL/GenBank/DDBJ databases">
        <authorList>
            <person name="Giguere J D."/>
        </authorList>
    </citation>
    <scope>NUCLEOTIDE SEQUENCE</scope>
    <source>
        <strain evidence="2">CCAP 1055/1</strain>
    </source>
</reference>
<organism evidence="2">
    <name type="scientific">Phaeodactylum tricornutum</name>
    <name type="common">Diatom</name>
    <dbReference type="NCBI Taxonomy" id="2850"/>
    <lineage>
        <taxon>Eukaryota</taxon>
        <taxon>Sar</taxon>
        <taxon>Stramenopiles</taxon>
        <taxon>Ochrophyta</taxon>
        <taxon>Bacillariophyta</taxon>
        <taxon>Bacillariophyceae</taxon>
        <taxon>Bacillariophycidae</taxon>
        <taxon>Naviculales</taxon>
        <taxon>Phaeodactylaceae</taxon>
        <taxon>Phaeodactylum</taxon>
    </lineage>
</organism>
<evidence type="ECO:0000313" key="2">
    <source>
        <dbReference type="EMBL" id="CAG9285265.1"/>
    </source>
</evidence>
<gene>
    <name evidence="2" type="ORF">PTTT1_LOCUS28501</name>
</gene>
<evidence type="ECO:0000256" key="1">
    <source>
        <dbReference type="SAM" id="MobiDB-lite"/>
    </source>
</evidence>
<proteinExistence type="predicted"/>
<accession>A0A8J9T7X4</accession>
<sequence length="378" mass="41983">MIGTGESLPTRGLSSWTAKLRETAQAAASAAANFQGLDGMAAKDDYIHHDHLNVPAHRQRHRIDPHSIAVRGESPTVASAPTPFPNDHLRSDQRTPTAYLQKQQMETCSQASETTSPPRIKRLTETAATLPHHVLSKQTSNIPLLSVVSDAISDATPPGAVEPTAKFSPHHLHESPRHELYYYDDSDEEDGIAVENDPIFDSLLPQDSRCRTPKAPTHTDKKTNSPKQHRFLQDLDQRLSRPLDIEQGGEETLQEHSRGQENAWRNLLPWHRSQPKRFAPTRPEPPLTRAKFQSQSTKNVDAFTTVHSTSMLDKNDIEVLGRMKLQTSSSSNPGSPIIGIVLTVCRDHPREAFIGGTLLLSATVFFYARQFSAQDNVT</sequence>
<dbReference type="EMBL" id="OU594943">
    <property type="protein sequence ID" value="CAG9285265.1"/>
    <property type="molecule type" value="Genomic_DNA"/>
</dbReference>
<feature type="region of interest" description="Disordered" evidence="1">
    <location>
        <begin position="274"/>
        <end position="296"/>
    </location>
</feature>
<protein>
    <submittedName>
        <fullName evidence="2">Uncharacterized protein</fullName>
    </submittedName>
</protein>
<dbReference type="Proteomes" id="UP000836788">
    <property type="component" value="Chromosome 2"/>
</dbReference>